<dbReference type="SMART" id="SM00387">
    <property type="entry name" value="HATPase_c"/>
    <property type="match status" value="1"/>
</dbReference>
<keyword evidence="6 9" id="KW-1133">Transmembrane helix</keyword>
<evidence type="ECO:0000259" key="10">
    <source>
        <dbReference type="PROSITE" id="PS50109"/>
    </source>
</evidence>
<evidence type="ECO:0000313" key="12">
    <source>
        <dbReference type="Proteomes" id="UP001369736"/>
    </source>
</evidence>
<dbReference type="PROSITE" id="PS50109">
    <property type="entry name" value="HIS_KIN"/>
    <property type="match status" value="1"/>
</dbReference>
<evidence type="ECO:0000256" key="6">
    <source>
        <dbReference type="ARBA" id="ARBA00022989"/>
    </source>
</evidence>
<dbReference type="RefSeq" id="WP_337706109.1">
    <property type="nucleotide sequence ID" value="NZ_JBBEGM010000013.1"/>
</dbReference>
<proteinExistence type="predicted"/>
<dbReference type="GO" id="GO:0005524">
    <property type="term" value="F:ATP binding"/>
    <property type="evidence" value="ECO:0007669"/>
    <property type="project" value="UniProtKB-KW"/>
</dbReference>
<accession>A0ABU8ME99</accession>
<evidence type="ECO:0000313" key="11">
    <source>
        <dbReference type="EMBL" id="MEJ2864743.1"/>
    </source>
</evidence>
<sequence>MPADGGVLRRAVLRHAVVTVVVLLVALVSIASGVALFARQDAHRTAENTARQVGTAVGDAVSRHDLSAPVDDATRRDVDAAVEPFLAGGMMSRVKIWSPRDGVARIVYSDERRVEGETTRYDPAVMGALGSGGSLVKEVPDDAEHRYEFAHSRTLLEVFSTFRDARGAEAWLELYIRVDEAAAVRATAVPVAAVATGGLLLLAVLTLPVSISLARRSERARAEQRAARDYGLAAAETARREIAQRLHDGVLPDLAGVGLLLEVVRNEDGLRTGTSATVLGEAHALLTDEMRQLRDLLDDLVPPSIGPGGLAGALEELAERLASPTAGSITVDTALVGPLPDDLELTLYRVAHELVRNAVRHARATSIRVSVAAGADGWAVLEVVDDGDGCDVAAPTAAGHVGLLLVRGVLADRGGRLELESAPGRGTRAVARVPVAGRPGVRARRGPRDRARA</sequence>
<evidence type="ECO:0000256" key="2">
    <source>
        <dbReference type="ARBA" id="ARBA00022475"/>
    </source>
</evidence>
<dbReference type="InterPro" id="IPR003594">
    <property type="entry name" value="HATPase_dom"/>
</dbReference>
<reference evidence="11 12" key="1">
    <citation type="submission" date="2024-03" db="EMBL/GenBank/DDBJ databases">
        <title>Actinomycetospora sp. OC33-EN07, a novel actinomycete isolated from wild orchid (Aerides multiflora).</title>
        <authorList>
            <person name="Suriyachadkun C."/>
        </authorList>
    </citation>
    <scope>NUCLEOTIDE SEQUENCE [LARGE SCALE GENOMIC DNA]</scope>
    <source>
        <strain evidence="11 12">OC33-EN07</strain>
    </source>
</reference>
<keyword evidence="12" id="KW-1185">Reference proteome</keyword>
<dbReference type="Pfam" id="PF02518">
    <property type="entry name" value="HATPase_c"/>
    <property type="match status" value="1"/>
</dbReference>
<comment type="caution">
    <text evidence="11">The sequence shown here is derived from an EMBL/GenBank/DDBJ whole genome shotgun (WGS) entry which is preliminary data.</text>
</comment>
<evidence type="ECO:0000256" key="4">
    <source>
        <dbReference type="ARBA" id="ARBA00022692"/>
    </source>
</evidence>
<evidence type="ECO:0000256" key="5">
    <source>
        <dbReference type="ARBA" id="ARBA00022777"/>
    </source>
</evidence>
<evidence type="ECO:0000256" key="9">
    <source>
        <dbReference type="SAM" id="Phobius"/>
    </source>
</evidence>
<comment type="subcellular location">
    <subcellularLocation>
        <location evidence="1">Cell membrane</location>
        <topology evidence="1">Multi-pass membrane protein</topology>
    </subcellularLocation>
</comment>
<protein>
    <submittedName>
        <fullName evidence="11">ATP-binding protein</fullName>
    </submittedName>
</protein>
<keyword evidence="2" id="KW-1003">Cell membrane</keyword>
<keyword evidence="3" id="KW-0808">Transferase</keyword>
<dbReference type="Gene3D" id="1.20.5.1930">
    <property type="match status" value="1"/>
</dbReference>
<dbReference type="InterPro" id="IPR011712">
    <property type="entry name" value="Sig_transdc_His_kin_sub3_dim/P"/>
</dbReference>
<keyword evidence="4 9" id="KW-0812">Transmembrane</keyword>
<gene>
    <name evidence="11" type="ORF">WCD58_26540</name>
</gene>
<feature type="transmembrane region" description="Helical" evidence="9">
    <location>
        <begin position="12"/>
        <end position="38"/>
    </location>
</feature>
<keyword evidence="8 9" id="KW-0472">Membrane</keyword>
<feature type="domain" description="Histidine kinase" evidence="10">
    <location>
        <begin position="347"/>
        <end position="437"/>
    </location>
</feature>
<evidence type="ECO:0000256" key="1">
    <source>
        <dbReference type="ARBA" id="ARBA00004651"/>
    </source>
</evidence>
<dbReference type="CDD" id="cd16917">
    <property type="entry name" value="HATPase_UhpB-NarQ-NarX-like"/>
    <property type="match status" value="1"/>
</dbReference>
<evidence type="ECO:0000256" key="3">
    <source>
        <dbReference type="ARBA" id="ARBA00022679"/>
    </source>
</evidence>
<dbReference type="PANTHER" id="PTHR24421">
    <property type="entry name" value="NITRATE/NITRITE SENSOR PROTEIN NARX-RELATED"/>
    <property type="match status" value="1"/>
</dbReference>
<dbReference type="EMBL" id="JBBEGM010000013">
    <property type="protein sequence ID" value="MEJ2864743.1"/>
    <property type="molecule type" value="Genomic_DNA"/>
</dbReference>
<evidence type="ECO:0000256" key="7">
    <source>
        <dbReference type="ARBA" id="ARBA00023012"/>
    </source>
</evidence>
<dbReference type="InterPro" id="IPR050482">
    <property type="entry name" value="Sensor_HK_TwoCompSys"/>
</dbReference>
<keyword evidence="5" id="KW-0418">Kinase</keyword>
<feature type="transmembrane region" description="Helical" evidence="9">
    <location>
        <begin position="191"/>
        <end position="214"/>
    </location>
</feature>
<keyword evidence="11" id="KW-0547">Nucleotide-binding</keyword>
<name>A0ABU8ME99_9PSEU</name>
<dbReference type="InterPro" id="IPR005467">
    <property type="entry name" value="His_kinase_dom"/>
</dbReference>
<dbReference type="Pfam" id="PF07730">
    <property type="entry name" value="HisKA_3"/>
    <property type="match status" value="1"/>
</dbReference>
<dbReference type="Proteomes" id="UP001369736">
    <property type="component" value="Unassembled WGS sequence"/>
</dbReference>
<organism evidence="11 12">
    <name type="scientific">Actinomycetospora flava</name>
    <dbReference type="NCBI Taxonomy" id="3129232"/>
    <lineage>
        <taxon>Bacteria</taxon>
        <taxon>Bacillati</taxon>
        <taxon>Actinomycetota</taxon>
        <taxon>Actinomycetes</taxon>
        <taxon>Pseudonocardiales</taxon>
        <taxon>Pseudonocardiaceae</taxon>
        <taxon>Actinomycetospora</taxon>
    </lineage>
</organism>
<dbReference type="InterPro" id="IPR036890">
    <property type="entry name" value="HATPase_C_sf"/>
</dbReference>
<evidence type="ECO:0000256" key="8">
    <source>
        <dbReference type="ARBA" id="ARBA00023136"/>
    </source>
</evidence>
<dbReference type="PANTHER" id="PTHR24421:SF37">
    <property type="entry name" value="SENSOR HISTIDINE KINASE NARS"/>
    <property type="match status" value="1"/>
</dbReference>
<keyword evidence="11" id="KW-0067">ATP-binding</keyword>
<keyword evidence="7" id="KW-0902">Two-component regulatory system</keyword>
<dbReference type="SUPFAM" id="SSF55874">
    <property type="entry name" value="ATPase domain of HSP90 chaperone/DNA topoisomerase II/histidine kinase"/>
    <property type="match status" value="1"/>
</dbReference>
<dbReference type="Gene3D" id="3.30.565.10">
    <property type="entry name" value="Histidine kinase-like ATPase, C-terminal domain"/>
    <property type="match status" value="1"/>
</dbReference>